<name>A0A8S5Q070_9CAUD</name>
<accession>A0A8S5Q070</accession>
<proteinExistence type="predicted"/>
<dbReference type="EMBL" id="BK015544">
    <property type="protein sequence ID" value="DAE12217.1"/>
    <property type="molecule type" value="Genomic_DNA"/>
</dbReference>
<evidence type="ECO:0000313" key="1">
    <source>
        <dbReference type="EMBL" id="DAE12217.1"/>
    </source>
</evidence>
<protein>
    <submittedName>
        <fullName evidence="1">Uncharacterized protein</fullName>
    </submittedName>
</protein>
<sequence>MLAAENVSQLMAVWRNNWEDLVESKYADIINEQLPAIYPSLKEEMNAAGIYVNECPKTAPEYVLVIVTDCDILVDVYDYAKCYLIGSASVQAWGHSQVYSEKKDKTFVSLNDYAYGHISKGFVWASDHSRLWTSAEALLYGSVKCEAHGGKISAQSYLKIDAYGDTKVFSNTDRNITLYGNAKIIV</sequence>
<reference evidence="1" key="1">
    <citation type="journal article" date="2021" name="Proc. Natl. Acad. Sci. U.S.A.">
        <title>A Catalog of Tens of Thousands of Viruses from Human Metagenomes Reveals Hidden Associations with Chronic Diseases.</title>
        <authorList>
            <person name="Tisza M.J."/>
            <person name="Buck C.B."/>
        </authorList>
    </citation>
    <scope>NUCLEOTIDE SEQUENCE</scope>
    <source>
        <strain evidence="1">CtMOb8</strain>
    </source>
</reference>
<organism evidence="1">
    <name type="scientific">Siphoviridae sp. ctMOb8</name>
    <dbReference type="NCBI Taxonomy" id="2825460"/>
    <lineage>
        <taxon>Viruses</taxon>
        <taxon>Duplodnaviria</taxon>
        <taxon>Heunggongvirae</taxon>
        <taxon>Uroviricota</taxon>
        <taxon>Caudoviricetes</taxon>
    </lineage>
</organism>